<dbReference type="GO" id="GO:0006955">
    <property type="term" value="P:immune response"/>
    <property type="evidence" value="ECO:0000318"/>
    <property type="project" value="GO_Central"/>
</dbReference>
<dbReference type="Bgee" id="WBGene00012621">
    <property type="expression patterns" value="Expressed in embryo and 3 other cell types or tissues"/>
</dbReference>
<accession>Q9XX56</accession>
<dbReference type="SMART" id="SM00034">
    <property type="entry name" value="CLECT"/>
    <property type="match status" value="1"/>
</dbReference>
<dbReference type="DIP" id="DIP-26180N"/>
<dbReference type="CTD" id="189689"/>
<reference evidence="4 5" key="1">
    <citation type="journal article" date="1998" name="Science">
        <title>Genome sequence of the nematode C. elegans: a platform for investigating biology.</title>
        <authorList>
            <consortium name="The C. elegans sequencing consortium"/>
            <person name="Sulson J.E."/>
            <person name="Waterston R."/>
        </authorList>
    </citation>
    <scope>NUCLEOTIDE SEQUENCE [LARGE SCALE GENOMIC DNA]</scope>
    <source>
        <strain evidence="4 5">Bristol N2</strain>
    </source>
</reference>
<dbReference type="InterPro" id="IPR001304">
    <property type="entry name" value="C-type_lectin-like"/>
</dbReference>
<dbReference type="MEROPS" id="I63.002"/>
<dbReference type="Pfam" id="PF00059">
    <property type="entry name" value="Lectin_C"/>
    <property type="match status" value="1"/>
</dbReference>
<dbReference type="GO" id="GO:0038187">
    <property type="term" value="F:pattern recognition receptor activity"/>
    <property type="evidence" value="ECO:0000318"/>
    <property type="project" value="GO_Central"/>
</dbReference>
<gene>
    <name evidence="4" type="ORF">CELE_Y38H6C.8</name>
    <name evidence="4 6" type="ORF">Y38H6C.8</name>
</gene>
<dbReference type="PhylomeDB" id="Q9XX56"/>
<dbReference type="UCSC" id="Y38H6C.8">
    <property type="organism name" value="c. elegans"/>
</dbReference>
<dbReference type="PROSITE" id="PS50041">
    <property type="entry name" value="C_TYPE_LECTIN_2"/>
    <property type="match status" value="1"/>
</dbReference>
<dbReference type="Reactome" id="R-CEL-5621480">
    <property type="pathway name" value="Dectin-2 family"/>
</dbReference>
<keyword evidence="5" id="KW-1185">Reference proteome</keyword>
<keyword evidence="2" id="KW-0732">Signal</keyword>
<dbReference type="KEGG" id="cel:CELE_Y38H6C.8"/>
<dbReference type="Reactome" id="R-CEL-446203">
    <property type="pathway name" value="Asparagine N-linked glycosylation"/>
</dbReference>
<dbReference type="AGR" id="WB:WBGene00012621"/>
<dbReference type="GO" id="GO:0009897">
    <property type="term" value="C:external side of plasma membrane"/>
    <property type="evidence" value="ECO:0000318"/>
    <property type="project" value="GO_Central"/>
</dbReference>
<dbReference type="InParanoid" id="Q9XX56"/>
<dbReference type="InterPro" id="IPR016187">
    <property type="entry name" value="CTDL_fold"/>
</dbReference>
<name>Q9XX56_CAEEL</name>
<dbReference type="Reactome" id="R-CEL-6798695">
    <property type="pathway name" value="Neutrophil degranulation"/>
</dbReference>
<dbReference type="AlphaFoldDB" id="Q9XX56"/>
<dbReference type="OrthoDB" id="5861056at2759"/>
<dbReference type="PaxDb" id="6239-Y38H6C.8"/>
<feature type="chain" id="PRO_5004336818" evidence="2">
    <location>
        <begin position="17"/>
        <end position="158"/>
    </location>
</feature>
<evidence type="ECO:0000313" key="5">
    <source>
        <dbReference type="Proteomes" id="UP000001940"/>
    </source>
</evidence>
<feature type="signal peptide" evidence="2">
    <location>
        <begin position="1"/>
        <end position="16"/>
    </location>
</feature>
<evidence type="ECO:0000256" key="1">
    <source>
        <dbReference type="ARBA" id="ARBA00023157"/>
    </source>
</evidence>
<dbReference type="SUPFAM" id="SSF56436">
    <property type="entry name" value="C-type lectin-like"/>
    <property type="match status" value="1"/>
</dbReference>
<organism evidence="4 5">
    <name type="scientific">Caenorhabditis elegans</name>
    <dbReference type="NCBI Taxonomy" id="6239"/>
    <lineage>
        <taxon>Eukaryota</taxon>
        <taxon>Metazoa</taxon>
        <taxon>Ecdysozoa</taxon>
        <taxon>Nematoda</taxon>
        <taxon>Chromadorea</taxon>
        <taxon>Rhabditida</taxon>
        <taxon>Rhabditina</taxon>
        <taxon>Rhabditomorpha</taxon>
        <taxon>Rhabditoidea</taxon>
        <taxon>Rhabditidae</taxon>
        <taxon>Peloderinae</taxon>
        <taxon>Caenorhabditis</taxon>
    </lineage>
</organism>
<dbReference type="PROSITE" id="PS00615">
    <property type="entry name" value="C_TYPE_LECTIN_1"/>
    <property type="match status" value="1"/>
</dbReference>
<dbReference type="Reactome" id="R-CEL-1236978">
    <property type="pathway name" value="Cross-presentation of soluble exogenous antigens (endosomes)"/>
</dbReference>
<dbReference type="IntAct" id="Q9XX56">
    <property type="interactions" value="1"/>
</dbReference>
<comment type="interaction">
    <interactant intactId="EBI-330303">
        <id>Q9XX56</id>
    </interactant>
    <interactant intactId="EBI-312019">
        <id>Q21746</id>
        <label>sgt-1</label>
    </interactant>
    <organismsDiffer>false</organismsDiffer>
    <experiments>3</experiments>
</comment>
<dbReference type="PANTHER" id="PTHR22803">
    <property type="entry name" value="MANNOSE, PHOSPHOLIPASE, LECTIN RECEPTOR RELATED"/>
    <property type="match status" value="1"/>
</dbReference>
<dbReference type="Gene3D" id="3.10.100.10">
    <property type="entry name" value="Mannose-Binding Protein A, subunit A"/>
    <property type="match status" value="1"/>
</dbReference>
<evidence type="ECO:0000313" key="4">
    <source>
        <dbReference type="EMBL" id="CAA20982.1"/>
    </source>
</evidence>
<keyword evidence="1" id="KW-1015">Disulfide bond</keyword>
<proteinExistence type="evidence at protein level"/>
<dbReference type="OMA" id="HVANDWT"/>
<dbReference type="WormBase" id="Y38H6C.8">
    <property type="protein sequence ID" value="CE19102"/>
    <property type="gene ID" value="WBGene00012621"/>
</dbReference>
<evidence type="ECO:0000256" key="2">
    <source>
        <dbReference type="SAM" id="SignalP"/>
    </source>
</evidence>
<dbReference type="eggNOG" id="KOG4297">
    <property type="taxonomic scope" value="Eukaryota"/>
</dbReference>
<dbReference type="InterPro" id="IPR018378">
    <property type="entry name" value="C-type_lectin_CS"/>
</dbReference>
<dbReference type="GO" id="GO:0030246">
    <property type="term" value="F:carbohydrate binding"/>
    <property type="evidence" value="ECO:0000318"/>
    <property type="project" value="GO_Central"/>
</dbReference>
<dbReference type="Proteomes" id="UP000001940">
    <property type="component" value="Chromosome V"/>
</dbReference>
<dbReference type="GeneID" id="189689"/>
<dbReference type="HOGENOM" id="CLU_049894_10_1_1"/>
<dbReference type="PIR" id="T26692">
    <property type="entry name" value="T26692"/>
</dbReference>
<dbReference type="FunCoup" id="Q9XX56">
    <property type="interactions" value="17"/>
</dbReference>
<dbReference type="EMBL" id="BX284605">
    <property type="protein sequence ID" value="CAA20982.1"/>
    <property type="molecule type" value="Genomic_DNA"/>
</dbReference>
<evidence type="ECO:0000259" key="3">
    <source>
        <dbReference type="PROSITE" id="PS50041"/>
    </source>
</evidence>
<dbReference type="STRING" id="6239.Y38H6C.8.1"/>
<sequence length="158" mass="17728">MLRLFIIVCLVCSVAPDCVPGDVGFGDSCYSFNRVHGKFKDANDLCVKMFGGSLVKITNIIDNNWMQKLAVNHLDADYNSFWIGASDAAHYTNWTWIDGSPMRFSNWGPGQPLEDRHCGTMLISTGKWFSQVCDERIQFLCQYPNGAYSPTCPPCLEI</sequence>
<dbReference type="SMR" id="Q9XX56"/>
<dbReference type="RefSeq" id="NP_507951.1">
    <property type="nucleotide sequence ID" value="NM_075550.1"/>
</dbReference>
<dbReference type="CDD" id="cd00037">
    <property type="entry name" value="CLECT"/>
    <property type="match status" value="1"/>
</dbReference>
<evidence type="ECO:0000313" key="6">
    <source>
        <dbReference type="WormBase" id="Y38H6C.8"/>
    </source>
</evidence>
<dbReference type="InterPro" id="IPR016186">
    <property type="entry name" value="C-type_lectin-like/link_sf"/>
</dbReference>
<dbReference type="InterPro" id="IPR050111">
    <property type="entry name" value="C-type_lectin/snaclec_domain"/>
</dbReference>
<protein>
    <submittedName>
        <fullName evidence="4">C-type lectin domain-containing protein</fullName>
    </submittedName>
</protein>
<feature type="domain" description="C-type lectin" evidence="3">
    <location>
        <begin position="25"/>
        <end position="142"/>
    </location>
</feature>